<dbReference type="Proteomes" id="UP000029725">
    <property type="component" value="Unassembled WGS sequence"/>
</dbReference>
<evidence type="ECO:0000313" key="1">
    <source>
        <dbReference type="EMBL" id="KGG51792.1"/>
    </source>
</evidence>
<dbReference type="SUPFAM" id="SSF52540">
    <property type="entry name" value="P-loop containing nucleoside triphosphate hydrolases"/>
    <property type="match status" value="1"/>
</dbReference>
<dbReference type="InterPro" id="IPR027417">
    <property type="entry name" value="P-loop_NTPase"/>
</dbReference>
<name>A0A098VS21_9MICR</name>
<dbReference type="HOGENOM" id="CLU_015231_0_0_1"/>
<gene>
    <name evidence="1" type="ORF">DI09_274p10</name>
</gene>
<feature type="non-terminal residue" evidence="1">
    <location>
        <position position="595"/>
    </location>
</feature>
<dbReference type="VEuPathDB" id="MicrosporidiaDB:DI09_274p10"/>
<dbReference type="AlphaFoldDB" id="A0A098VS21"/>
<dbReference type="RefSeq" id="XP_013238228.1">
    <property type="nucleotide sequence ID" value="XM_013382774.1"/>
</dbReference>
<evidence type="ECO:0000313" key="2">
    <source>
        <dbReference type="Proteomes" id="UP000029725"/>
    </source>
</evidence>
<reference evidence="1 2" key="1">
    <citation type="submission" date="2014-04" db="EMBL/GenBank/DDBJ databases">
        <title>A new species of microsporidia sheds light on the evolution of extreme parasitism.</title>
        <authorList>
            <person name="Haag K.L."/>
            <person name="James T.Y."/>
            <person name="Larsson R."/>
            <person name="Schaer T.M."/>
            <person name="Refardt D."/>
            <person name="Pombert J.-F."/>
            <person name="Ebert D."/>
        </authorList>
    </citation>
    <scope>NUCLEOTIDE SEQUENCE [LARGE SCALE GENOMIC DNA]</scope>
    <source>
        <strain evidence="1 2">UGP3</strain>
        <tissue evidence="1">Spores</tissue>
    </source>
</reference>
<keyword evidence="2" id="KW-1185">Reference proteome</keyword>
<comment type="caution">
    <text evidence="1">The sequence shown here is derived from an EMBL/GenBank/DDBJ whole genome shotgun (WGS) entry which is preliminary data.</text>
</comment>
<proteinExistence type="predicted"/>
<accession>A0A098VS21</accession>
<dbReference type="GeneID" id="25259322"/>
<sequence length="595" mass="69336">MDKTSDEYKFVSLFHVIFVVFNNSRDKKKLSTFLSKWKRNRFPYELFDIYESSTKFRSFSPYEKSINITAILPSPPADYENLLQINIKRKALSCSFLKANASFKFFSDTPSLEKKLNSIVATDELLSGFPLAALQDRRLLAQILLCGSIEELGTFFTISAKKTPELLDLLWSHFMTAFYCKSPRLKENTFCKAWIRQNMQPRARNIAARISDRIFGEQKVPSRRLNFTLQDKVFILIEVFTESPLYEEQRTIMSTILDKMMHGRSYVVQQGVAGGKTTRFGPVAAIVATSILRKLPIFIFPNSILNQNTVQLRQWLFDFFGKSVFEFKSERSAYGYSEPYLRYLYYRLTMAHHRGNVFVSSMNSIQCLLNARKELLLQNTNRSKESLLWVLRILHFIEHYSIFVLDEADEIMDFSIQYSFDTKEPHEKDWDLIDVLIDCFLFLRDKRIFRSQTGEKITIFEIKDPLTPSTAKAFKDTLKTELKNILAKTSKENRVLIVDGLFVNCWEKVRNVGYGASMASPVPYSIPYAMANTPREGSSFGNQMFSIAISVKFYLENEMKTLSEPPLFFREEENIYSTLELYYDYEEVEEIKRQP</sequence>
<protein>
    <submittedName>
        <fullName evidence="1">Uncharacterized protein</fullName>
    </submittedName>
</protein>
<dbReference type="EMBL" id="JMKJ01000193">
    <property type="protein sequence ID" value="KGG51792.1"/>
    <property type="molecule type" value="Genomic_DNA"/>
</dbReference>
<organism evidence="1 2">
    <name type="scientific">Mitosporidium daphniae</name>
    <dbReference type="NCBI Taxonomy" id="1485682"/>
    <lineage>
        <taxon>Eukaryota</taxon>
        <taxon>Fungi</taxon>
        <taxon>Fungi incertae sedis</taxon>
        <taxon>Microsporidia</taxon>
        <taxon>Mitosporidium</taxon>
    </lineage>
</organism>